<feature type="modified residue" description="N6-(pyridoxal phosphate)lysine" evidence="4">
    <location>
        <position position="244"/>
    </location>
</feature>
<dbReference type="EMBL" id="LVYD01000024">
    <property type="protein sequence ID" value="OQP65194.1"/>
    <property type="molecule type" value="Genomic_DNA"/>
</dbReference>
<dbReference type="EC" id="3.7.1.3" evidence="4 5"/>
<dbReference type="GO" id="GO:0030429">
    <property type="term" value="F:kynureninase activity"/>
    <property type="evidence" value="ECO:0007669"/>
    <property type="project" value="UniProtKB-UniRule"/>
</dbReference>
<evidence type="ECO:0000256" key="6">
    <source>
        <dbReference type="PIRNR" id="PIRNR038800"/>
    </source>
</evidence>
<comment type="similarity">
    <text evidence="4 6">Belongs to the kynureninase family.</text>
</comment>
<dbReference type="AlphaFoldDB" id="A0A1V9G3R7"/>
<comment type="catalytic activity">
    <reaction evidence="4 6">
        <text>L-kynurenine + H2O = anthranilate + L-alanine + H(+)</text>
        <dbReference type="Rhea" id="RHEA:16813"/>
        <dbReference type="ChEBI" id="CHEBI:15377"/>
        <dbReference type="ChEBI" id="CHEBI:15378"/>
        <dbReference type="ChEBI" id="CHEBI:16567"/>
        <dbReference type="ChEBI" id="CHEBI:57959"/>
        <dbReference type="ChEBI" id="CHEBI:57972"/>
        <dbReference type="EC" id="3.7.1.3"/>
    </reaction>
</comment>
<dbReference type="UniPathway" id="UPA00334">
    <property type="reaction ID" value="UER00455"/>
</dbReference>
<dbReference type="FunFam" id="3.40.640.10:FF:000031">
    <property type="entry name" value="Kynureninase"/>
    <property type="match status" value="1"/>
</dbReference>
<comment type="caution">
    <text evidence="4">Lacks conserved residue(s) required for the propagation of feature annotation.</text>
</comment>
<keyword evidence="1 4" id="KW-0662">Pyridine nucleotide biosynthesis</keyword>
<evidence type="ECO:0000256" key="5">
    <source>
        <dbReference type="NCBIfam" id="TIGR01814"/>
    </source>
</evidence>
<dbReference type="HAMAP" id="MF_01970">
    <property type="entry name" value="Kynureninase"/>
    <property type="match status" value="1"/>
</dbReference>
<evidence type="ECO:0000313" key="7">
    <source>
        <dbReference type="EMBL" id="OQP65194.1"/>
    </source>
</evidence>
<dbReference type="GO" id="GO:0030170">
    <property type="term" value="F:pyridoxal phosphate binding"/>
    <property type="evidence" value="ECO:0007669"/>
    <property type="project" value="UniProtKB-UniRule"/>
</dbReference>
<keyword evidence="3 4" id="KW-0663">Pyridoxal phosphate</keyword>
<dbReference type="GO" id="GO:0043420">
    <property type="term" value="P:anthranilate metabolic process"/>
    <property type="evidence" value="ECO:0007669"/>
    <property type="project" value="TreeGrafter"/>
</dbReference>
<feature type="binding site" evidence="4">
    <location>
        <position position="105"/>
    </location>
    <ligand>
        <name>pyridoxal 5'-phosphate</name>
        <dbReference type="ChEBI" id="CHEBI:597326"/>
    </ligand>
</feature>
<feature type="binding site" evidence="4">
    <location>
        <position position="221"/>
    </location>
    <ligand>
        <name>pyridoxal 5'-phosphate</name>
        <dbReference type="ChEBI" id="CHEBI:597326"/>
    </ligand>
</feature>
<dbReference type="Pfam" id="PF22580">
    <property type="entry name" value="KYNU_C"/>
    <property type="match status" value="1"/>
</dbReference>
<dbReference type="SUPFAM" id="SSF53383">
    <property type="entry name" value="PLP-dependent transferases"/>
    <property type="match status" value="1"/>
</dbReference>
<dbReference type="InterPro" id="IPR015421">
    <property type="entry name" value="PyrdxlP-dep_Trfase_major"/>
</dbReference>
<comment type="function">
    <text evidence="4 6">Catalyzes the cleavage of L-kynurenine (L-Kyn) and L-3-hydroxykynurenine (L-3OHKyn) into anthranilic acid (AA) and 3-hydroxyanthranilic acid (3-OHAA), respectively.</text>
</comment>
<dbReference type="UniPathway" id="UPA00253">
    <property type="reaction ID" value="UER00329"/>
</dbReference>
<dbReference type="GO" id="GO:0009435">
    <property type="term" value="P:NAD+ biosynthetic process"/>
    <property type="evidence" value="ECO:0007669"/>
    <property type="project" value="UniProtKB-UniRule"/>
</dbReference>
<keyword evidence="8" id="KW-1185">Reference proteome</keyword>
<dbReference type="InterPro" id="IPR015422">
    <property type="entry name" value="PyrdxlP-dep_Trfase_small"/>
</dbReference>
<dbReference type="STRING" id="1703345.A3860_16100"/>
<dbReference type="RefSeq" id="WP_081145969.1">
    <property type="nucleotide sequence ID" value="NZ_LVYD01000024.1"/>
</dbReference>
<comment type="catalytic activity">
    <reaction evidence="6">
        <text>3-hydroxy-L-kynurenine + H2O = 3-hydroxyanthranilate + L-alanine + H(+)</text>
        <dbReference type="Rhea" id="RHEA:25143"/>
        <dbReference type="ChEBI" id="CHEBI:15377"/>
        <dbReference type="ChEBI" id="CHEBI:15378"/>
        <dbReference type="ChEBI" id="CHEBI:36559"/>
        <dbReference type="ChEBI" id="CHEBI:57972"/>
        <dbReference type="ChEBI" id="CHEBI:58125"/>
        <dbReference type="EC" id="3.7.1.3"/>
    </reaction>
</comment>
<comment type="pathway">
    <text evidence="4 6">Amino-acid degradation; L-kynurenine degradation; L-alanine and anthranilate from L-kynurenine: step 1/1.</text>
</comment>
<comment type="cofactor">
    <cofactor evidence="4 6">
        <name>pyridoxal 5'-phosphate</name>
        <dbReference type="ChEBI" id="CHEBI:597326"/>
    </cofactor>
</comment>
<feature type="binding site" evidence="4">
    <location>
        <position position="302"/>
    </location>
    <ligand>
        <name>pyridoxal 5'-phosphate</name>
        <dbReference type="ChEBI" id="CHEBI:597326"/>
    </ligand>
</feature>
<dbReference type="Gene3D" id="3.90.1150.10">
    <property type="entry name" value="Aspartate Aminotransferase, domain 1"/>
    <property type="match status" value="1"/>
</dbReference>
<evidence type="ECO:0000313" key="8">
    <source>
        <dbReference type="Proteomes" id="UP000192796"/>
    </source>
</evidence>
<comment type="subunit">
    <text evidence="4 6">Homodimer.</text>
</comment>
<dbReference type="InterPro" id="IPR010111">
    <property type="entry name" value="Kynureninase"/>
</dbReference>
<comment type="caution">
    <text evidence="7">The sequence shown here is derived from an EMBL/GenBank/DDBJ whole genome shotgun (WGS) entry which is preliminary data.</text>
</comment>
<dbReference type="GO" id="GO:0097053">
    <property type="term" value="P:L-kynurenine catabolic process"/>
    <property type="evidence" value="ECO:0007669"/>
    <property type="project" value="UniProtKB-UniRule"/>
</dbReference>
<feature type="binding site" evidence="4">
    <location>
        <position position="274"/>
    </location>
    <ligand>
        <name>pyridoxal 5'-phosphate</name>
        <dbReference type="ChEBI" id="CHEBI:597326"/>
    </ligand>
</feature>
<keyword evidence="2 4" id="KW-0378">Hydrolase</keyword>
<evidence type="ECO:0000256" key="4">
    <source>
        <dbReference type="HAMAP-Rule" id="MF_01970"/>
    </source>
</evidence>
<feature type="binding site" evidence="4">
    <location>
        <position position="218"/>
    </location>
    <ligand>
        <name>pyridoxal 5'-phosphate</name>
        <dbReference type="ChEBI" id="CHEBI:597326"/>
    </ligand>
</feature>
<dbReference type="Gene3D" id="3.40.640.10">
    <property type="entry name" value="Type I PLP-dependent aspartate aminotransferase-like (Major domain)"/>
    <property type="match status" value="1"/>
</dbReference>
<evidence type="ECO:0000256" key="2">
    <source>
        <dbReference type="ARBA" id="ARBA00022801"/>
    </source>
</evidence>
<dbReference type="GO" id="GO:0005737">
    <property type="term" value="C:cytoplasm"/>
    <property type="evidence" value="ECO:0007669"/>
    <property type="project" value="UniProtKB-UniRule"/>
</dbReference>
<gene>
    <name evidence="4" type="primary">kynU</name>
    <name evidence="7" type="ORF">A3860_16100</name>
</gene>
<reference evidence="7 8" key="1">
    <citation type="submission" date="2016-03" db="EMBL/GenBank/DDBJ databases">
        <title>Niastella vici sp. nov., isolated from farmland soil.</title>
        <authorList>
            <person name="Chen L."/>
            <person name="Wang D."/>
            <person name="Yang S."/>
            <person name="Wang G."/>
        </authorList>
    </citation>
    <scope>NUCLEOTIDE SEQUENCE [LARGE SCALE GENOMIC DNA]</scope>
    <source>
        <strain evidence="7 8">DJ57</strain>
    </source>
</reference>
<feature type="binding site" evidence="4">
    <location>
        <position position="106"/>
    </location>
    <ligand>
        <name>pyridoxal 5'-phosphate</name>
        <dbReference type="ChEBI" id="CHEBI:597326"/>
    </ligand>
</feature>
<proteinExistence type="inferred from homology"/>
<comment type="pathway">
    <text evidence="4 6">Cofactor biosynthesis; NAD(+) biosynthesis; quinolinate from L-kynurenine: step 2/3.</text>
</comment>
<name>A0A1V9G3R7_9BACT</name>
<protein>
    <recommendedName>
        <fullName evidence="4 5">Kynureninase</fullName>
        <ecNumber evidence="4 5">3.7.1.3</ecNumber>
    </recommendedName>
    <alternativeName>
        <fullName evidence="4">L-kynurenine hydrolase</fullName>
    </alternativeName>
</protein>
<evidence type="ECO:0000256" key="1">
    <source>
        <dbReference type="ARBA" id="ARBA00022642"/>
    </source>
</evidence>
<dbReference type="OrthoDB" id="9812626at2"/>
<feature type="binding site" evidence="4">
    <location>
        <begin position="133"/>
        <end position="136"/>
    </location>
    <ligand>
        <name>pyridoxal 5'-phosphate</name>
        <dbReference type="ChEBI" id="CHEBI:597326"/>
    </ligand>
</feature>
<accession>A0A1V9G3R7</accession>
<dbReference type="PIRSF" id="PIRSF038800">
    <property type="entry name" value="KYNU"/>
    <property type="match status" value="1"/>
</dbReference>
<dbReference type="InterPro" id="IPR015424">
    <property type="entry name" value="PyrdxlP-dep_Trfase"/>
</dbReference>
<dbReference type="GO" id="GO:0019805">
    <property type="term" value="P:quinolinate biosynthetic process"/>
    <property type="evidence" value="ECO:0007669"/>
    <property type="project" value="UniProtKB-UniRule"/>
</dbReference>
<dbReference type="GO" id="GO:0019441">
    <property type="term" value="P:L-tryptophan catabolic process to kynurenine"/>
    <property type="evidence" value="ECO:0007669"/>
    <property type="project" value="TreeGrafter"/>
</dbReference>
<sequence length="428" mass="49018">MIFENSRSFACGLDEQDELRSFRNEFIMPVIDGRPQIYFLGNSLGLQPVRTQACLQQVLNKWANYGVEGFFMGEQPWLQYHDRLIEPLSKIVGARPHEVVVMNQLTVNLHLLLVSFYRPDNKRNRIICEAKAFPSDQYMLETHVKYCGFNPADVLIEVGPRPGEHTIRHEDILQAIQQHKDELALVLWGGLNYYTGQLFNMAAITKAAQAVGAKVGFDLAHAAGNIPLQLHNWNVDFAAWCSYKYMNSGPGGIGGAYIHERYHNDTALPRFAGWWGYDKASRFLMQKGFNPARSAEGWQLSTPSPLLYAAHKAALDIFMEAGADRLQKKRQLLNSWLWFLLDELNGQQREPVIEFITPRQESERGCQVSMLMLQQGKQVFDELARAGIIVDWREPNVIRLAPVPLYNTFEEVWQFTNILRQILQLQHA</sequence>
<evidence type="ECO:0000256" key="3">
    <source>
        <dbReference type="ARBA" id="ARBA00022898"/>
    </source>
</evidence>
<dbReference type="Proteomes" id="UP000192796">
    <property type="component" value="Unassembled WGS sequence"/>
</dbReference>
<organism evidence="7 8">
    <name type="scientific">Niastella vici</name>
    <dbReference type="NCBI Taxonomy" id="1703345"/>
    <lineage>
        <taxon>Bacteria</taxon>
        <taxon>Pseudomonadati</taxon>
        <taxon>Bacteroidota</taxon>
        <taxon>Chitinophagia</taxon>
        <taxon>Chitinophagales</taxon>
        <taxon>Chitinophagaceae</taxon>
        <taxon>Niastella</taxon>
    </lineage>
</organism>
<dbReference type="PANTHER" id="PTHR14084:SF0">
    <property type="entry name" value="KYNURENINASE"/>
    <property type="match status" value="1"/>
</dbReference>
<dbReference type="PANTHER" id="PTHR14084">
    <property type="entry name" value="KYNURENINASE"/>
    <property type="match status" value="1"/>
</dbReference>
<dbReference type="NCBIfam" id="TIGR01814">
    <property type="entry name" value="kynureninase"/>
    <property type="match status" value="1"/>
</dbReference>
<feature type="binding site" evidence="4">
    <location>
        <position position="243"/>
    </location>
    <ligand>
        <name>pyridoxal 5'-phosphate</name>
        <dbReference type="ChEBI" id="CHEBI:597326"/>
    </ligand>
</feature>